<accession>A0A1L9SNN7</accession>
<evidence type="ECO:0000256" key="1">
    <source>
        <dbReference type="ARBA" id="ARBA00022801"/>
    </source>
</evidence>
<evidence type="ECO:0000313" key="4">
    <source>
        <dbReference type="Proteomes" id="UP000184188"/>
    </source>
</evidence>
<dbReference type="Pfam" id="PF07859">
    <property type="entry name" value="Abhydrolase_3"/>
    <property type="match status" value="1"/>
</dbReference>
<reference evidence="4" key="1">
    <citation type="journal article" date="2017" name="Genome Biol.">
        <title>Comparative genomics reveals high biological diversity and specific adaptations in the industrially and medically important fungal genus Aspergillus.</title>
        <authorList>
            <person name="de Vries R.P."/>
            <person name="Riley R."/>
            <person name="Wiebenga A."/>
            <person name="Aguilar-Osorio G."/>
            <person name="Amillis S."/>
            <person name="Uchima C.A."/>
            <person name="Anderluh G."/>
            <person name="Asadollahi M."/>
            <person name="Askin M."/>
            <person name="Barry K."/>
            <person name="Battaglia E."/>
            <person name="Bayram O."/>
            <person name="Benocci T."/>
            <person name="Braus-Stromeyer S.A."/>
            <person name="Caldana C."/>
            <person name="Canovas D."/>
            <person name="Cerqueira G.C."/>
            <person name="Chen F."/>
            <person name="Chen W."/>
            <person name="Choi C."/>
            <person name="Clum A."/>
            <person name="Dos Santos R.A."/>
            <person name="Damasio A.R."/>
            <person name="Diallinas G."/>
            <person name="Emri T."/>
            <person name="Fekete E."/>
            <person name="Flipphi M."/>
            <person name="Freyberg S."/>
            <person name="Gallo A."/>
            <person name="Gournas C."/>
            <person name="Habgood R."/>
            <person name="Hainaut M."/>
            <person name="Harispe M.L."/>
            <person name="Henrissat B."/>
            <person name="Hilden K.S."/>
            <person name="Hope R."/>
            <person name="Hossain A."/>
            <person name="Karabika E."/>
            <person name="Karaffa L."/>
            <person name="Karanyi Z."/>
            <person name="Krasevec N."/>
            <person name="Kuo A."/>
            <person name="Kusch H."/>
            <person name="LaButti K."/>
            <person name="Lagendijk E.L."/>
            <person name="Lapidus A."/>
            <person name="Levasseur A."/>
            <person name="Lindquist E."/>
            <person name="Lipzen A."/>
            <person name="Logrieco A.F."/>
            <person name="MacCabe A."/>
            <person name="Maekelae M.R."/>
            <person name="Malavazi I."/>
            <person name="Melin P."/>
            <person name="Meyer V."/>
            <person name="Mielnichuk N."/>
            <person name="Miskei M."/>
            <person name="Molnar A.P."/>
            <person name="Mule G."/>
            <person name="Ngan C.Y."/>
            <person name="Orejas M."/>
            <person name="Orosz E."/>
            <person name="Ouedraogo J.P."/>
            <person name="Overkamp K.M."/>
            <person name="Park H.-S."/>
            <person name="Perrone G."/>
            <person name="Piumi F."/>
            <person name="Punt P.J."/>
            <person name="Ram A.F."/>
            <person name="Ramon A."/>
            <person name="Rauscher S."/>
            <person name="Record E."/>
            <person name="Riano-Pachon D.M."/>
            <person name="Robert V."/>
            <person name="Roehrig J."/>
            <person name="Ruller R."/>
            <person name="Salamov A."/>
            <person name="Salih N.S."/>
            <person name="Samson R.A."/>
            <person name="Sandor E."/>
            <person name="Sanguinetti M."/>
            <person name="Schuetze T."/>
            <person name="Sepcic K."/>
            <person name="Shelest E."/>
            <person name="Sherlock G."/>
            <person name="Sophianopoulou V."/>
            <person name="Squina F.M."/>
            <person name="Sun H."/>
            <person name="Susca A."/>
            <person name="Todd R.B."/>
            <person name="Tsang A."/>
            <person name="Unkles S.E."/>
            <person name="van de Wiele N."/>
            <person name="van Rossen-Uffink D."/>
            <person name="Oliveira J.V."/>
            <person name="Vesth T.C."/>
            <person name="Visser J."/>
            <person name="Yu J.-H."/>
            <person name="Zhou M."/>
            <person name="Andersen M.R."/>
            <person name="Archer D.B."/>
            <person name="Baker S.E."/>
            <person name="Benoit I."/>
            <person name="Brakhage A.A."/>
            <person name="Braus G.H."/>
            <person name="Fischer R."/>
            <person name="Frisvad J.C."/>
            <person name="Goldman G.H."/>
            <person name="Houbraken J."/>
            <person name="Oakley B."/>
            <person name="Pocsi I."/>
            <person name="Scazzocchio C."/>
            <person name="Seiboth B."/>
            <person name="vanKuyk P.A."/>
            <person name="Wortman J."/>
            <person name="Dyer P.S."/>
            <person name="Grigoriev I.V."/>
        </authorList>
    </citation>
    <scope>NUCLEOTIDE SEQUENCE [LARGE SCALE GENOMIC DNA]</scope>
    <source>
        <strain evidence="4">CBS 506.65</strain>
    </source>
</reference>
<evidence type="ECO:0000259" key="2">
    <source>
        <dbReference type="Pfam" id="PF07859"/>
    </source>
</evidence>
<keyword evidence="1" id="KW-0378">Hydrolase</keyword>
<dbReference type="STRING" id="1073090.A0A1L9SNN7"/>
<dbReference type="EMBL" id="KV878339">
    <property type="protein sequence ID" value="OJJ48723.1"/>
    <property type="molecule type" value="Genomic_DNA"/>
</dbReference>
<name>A0A1L9SNN7_9EURO</name>
<dbReference type="PANTHER" id="PTHR48081:SF3">
    <property type="entry name" value="ALPHA_BETA HYDROLASE FOLD-3 DOMAIN-CONTAINING PROTEIN"/>
    <property type="match status" value="1"/>
</dbReference>
<feature type="domain" description="Alpha/beta hydrolase fold-3" evidence="2">
    <location>
        <begin position="47"/>
        <end position="205"/>
    </location>
</feature>
<dbReference type="GO" id="GO:0016787">
    <property type="term" value="F:hydrolase activity"/>
    <property type="evidence" value="ECO:0007669"/>
    <property type="project" value="UniProtKB-KW"/>
</dbReference>
<dbReference type="InterPro" id="IPR013094">
    <property type="entry name" value="AB_hydrolase_3"/>
</dbReference>
<dbReference type="GeneID" id="34609077"/>
<dbReference type="RefSeq" id="XP_022583233.1">
    <property type="nucleotide sequence ID" value="XM_022722612.1"/>
</dbReference>
<proteinExistence type="predicted"/>
<gene>
    <name evidence="3" type="ORF">ASPZODRAFT_130840</name>
</gene>
<evidence type="ECO:0000313" key="3">
    <source>
        <dbReference type="EMBL" id="OJJ48723.1"/>
    </source>
</evidence>
<protein>
    <recommendedName>
        <fullName evidence="2">Alpha/beta hydrolase fold-3 domain-containing protein</fullName>
    </recommendedName>
</protein>
<organism evidence="3 4">
    <name type="scientific">Penicilliopsis zonata CBS 506.65</name>
    <dbReference type="NCBI Taxonomy" id="1073090"/>
    <lineage>
        <taxon>Eukaryota</taxon>
        <taxon>Fungi</taxon>
        <taxon>Dikarya</taxon>
        <taxon>Ascomycota</taxon>
        <taxon>Pezizomycotina</taxon>
        <taxon>Eurotiomycetes</taxon>
        <taxon>Eurotiomycetidae</taxon>
        <taxon>Eurotiales</taxon>
        <taxon>Aspergillaceae</taxon>
        <taxon>Penicilliopsis</taxon>
    </lineage>
</organism>
<dbReference type="Gene3D" id="3.40.50.1820">
    <property type="entry name" value="alpha/beta hydrolase"/>
    <property type="match status" value="1"/>
</dbReference>
<dbReference type="OrthoDB" id="19653at2759"/>
<dbReference type="PANTHER" id="PTHR48081">
    <property type="entry name" value="AB HYDROLASE SUPERFAMILY PROTEIN C4A8.06C"/>
    <property type="match status" value="1"/>
</dbReference>
<keyword evidence="4" id="KW-1185">Reference proteome</keyword>
<dbReference type="InterPro" id="IPR029058">
    <property type="entry name" value="AB_hydrolase_fold"/>
</dbReference>
<dbReference type="AlphaFoldDB" id="A0A1L9SNN7"/>
<dbReference type="InterPro" id="IPR050300">
    <property type="entry name" value="GDXG_lipolytic_enzyme"/>
</dbReference>
<sequence length="334" mass="36500">MAESYSSEDKLAGFDLMQTNYKTVDEHAIRADLIIPQKAGSGKRPVIVHFHGGGLVTGDSLFMDWVPRWLLELAKRYGAVIVSPNYRLLPEVTSLDLFADVDDFWTWLHSSTPATVLAAHSTPTELDLDRVLMAGGSAGGLLSISLALSHPDEVRAATAAYPMIDLNSADYNEKRAVPPLGTDVSESVVRKYLAAVEDGSSPVISSAMLPTRIDLMIGLFTHAMYKEEVYERGIEGSGSPRREVRYPFERLDQPGVKVPRGGIVILHGRQDSVVPIGGSERFVTKARKVFAGQPGGDRIVLAAREGEHGFDTDVAWDTNWVKEALEAAVQAWLE</sequence>
<dbReference type="VEuPathDB" id="FungiDB:ASPZODRAFT_130840"/>
<dbReference type="Proteomes" id="UP000184188">
    <property type="component" value="Unassembled WGS sequence"/>
</dbReference>
<dbReference type="SUPFAM" id="SSF53474">
    <property type="entry name" value="alpha/beta-Hydrolases"/>
    <property type="match status" value="1"/>
</dbReference>